<dbReference type="Proteomes" id="UP000029382">
    <property type="component" value="Unassembled WGS sequence"/>
</dbReference>
<sequence length="196" mass="22043">MYGALKKLVKFLGIFSIVLTVLFLVYLFKNLDILNDPDALTRALKGHLILGSFAFLLLQIIQVVIPIIPGGVTTVVEFMAFGPILGFILNYVGIVIGSIILFLLTRRYGKPFIMLFIDEQTYAKYEKKLASSTYETVFALNMASPISPADILVMITGLSKMSFKRFLYIILLCKPISIVAFSYFWIYGGQFIRSLL</sequence>
<evidence type="ECO:0000256" key="4">
    <source>
        <dbReference type="ARBA" id="ARBA00022989"/>
    </source>
</evidence>
<keyword evidence="3 6" id="KW-0812">Transmembrane</keyword>
<dbReference type="GO" id="GO:0005886">
    <property type="term" value="C:plasma membrane"/>
    <property type="evidence" value="ECO:0007669"/>
    <property type="project" value="UniProtKB-SubCell"/>
</dbReference>
<feature type="transmembrane region" description="Helical" evidence="6">
    <location>
        <begin position="80"/>
        <end position="104"/>
    </location>
</feature>
<evidence type="ECO:0000256" key="5">
    <source>
        <dbReference type="ARBA" id="ARBA00023136"/>
    </source>
</evidence>
<protein>
    <recommendedName>
        <fullName evidence="6">TVP38/TMEM64 family membrane protein</fullName>
    </recommendedName>
</protein>
<keyword evidence="5 6" id="KW-0472">Membrane</keyword>
<dbReference type="EMBL" id="AUZH01000018">
    <property type="protein sequence ID" value="KFN87951.1"/>
    <property type="molecule type" value="Genomic_DNA"/>
</dbReference>
<dbReference type="Pfam" id="PF09335">
    <property type="entry name" value="VTT_dom"/>
    <property type="match status" value="1"/>
</dbReference>
<dbReference type="AlphaFoldDB" id="A0A091BQM0"/>
<dbReference type="InterPro" id="IPR015414">
    <property type="entry name" value="TMEM64"/>
</dbReference>
<feature type="transmembrane region" description="Helical" evidence="6">
    <location>
        <begin position="48"/>
        <end position="68"/>
    </location>
</feature>
<reference evidence="8 10" key="1">
    <citation type="journal article" date="2014" name="Genome Announc.">
        <title>Draft Genome Sequences of Streptococcus bovis Strains ATCC 33317 and JB1.</title>
        <authorList>
            <person name="Benahmed F.H."/>
            <person name="Gopinath G.R."/>
            <person name="Harbottle H."/>
            <person name="Cotta M.A."/>
            <person name="Luo Y."/>
            <person name="Henderson C."/>
            <person name="Teri P."/>
            <person name="Soppet D."/>
            <person name="Rasmussen M."/>
            <person name="Whitehead T.R."/>
            <person name="Davidson M."/>
        </authorList>
    </citation>
    <scope>NUCLEOTIDE SEQUENCE [LARGE SCALE GENOMIC DNA]</scope>
    <source>
        <strain evidence="8 10">JB1</strain>
    </source>
</reference>
<evidence type="ECO:0000313" key="10">
    <source>
        <dbReference type="Proteomes" id="UP000029382"/>
    </source>
</evidence>
<proteinExistence type="inferred from homology"/>
<reference evidence="9 11" key="2">
    <citation type="submission" date="2016-10" db="EMBL/GenBank/DDBJ databases">
        <authorList>
            <person name="Varghese N."/>
            <person name="Submissions S."/>
        </authorList>
    </citation>
    <scope>NUCLEOTIDE SEQUENCE [LARGE SCALE GENOMIC DNA]</scope>
    <source>
        <strain evidence="9 11">JB1</strain>
    </source>
</reference>
<keyword evidence="4 6" id="KW-1133">Transmembrane helix</keyword>
<comment type="caution">
    <text evidence="6">Lacks conserved residue(s) required for the propagation of feature annotation.</text>
</comment>
<evidence type="ECO:0000313" key="11">
    <source>
        <dbReference type="Proteomes" id="UP000182793"/>
    </source>
</evidence>
<keyword evidence="2 6" id="KW-1003">Cell membrane</keyword>
<feature type="transmembrane region" description="Helical" evidence="6">
    <location>
        <begin position="12"/>
        <end position="28"/>
    </location>
</feature>
<name>A0A091BQM0_STREI</name>
<organism evidence="8 10">
    <name type="scientific">Streptococcus equinus JB1</name>
    <dbReference type="NCBI Taxonomy" id="1294274"/>
    <lineage>
        <taxon>Bacteria</taxon>
        <taxon>Bacillati</taxon>
        <taxon>Bacillota</taxon>
        <taxon>Bacilli</taxon>
        <taxon>Lactobacillales</taxon>
        <taxon>Streptococcaceae</taxon>
        <taxon>Streptococcus</taxon>
    </lineage>
</organism>
<dbReference type="Proteomes" id="UP000182793">
    <property type="component" value="Unassembled WGS sequence"/>
</dbReference>
<evidence type="ECO:0000256" key="2">
    <source>
        <dbReference type="ARBA" id="ARBA00022475"/>
    </source>
</evidence>
<gene>
    <name evidence="8" type="ORF">H702_05405</name>
    <name evidence="9" type="ORF">SAMN02910290_01688</name>
</gene>
<comment type="subcellular location">
    <subcellularLocation>
        <location evidence="1 6">Cell membrane</location>
        <topology evidence="1 6">Multi-pass membrane protein</topology>
    </subcellularLocation>
</comment>
<evidence type="ECO:0000313" key="8">
    <source>
        <dbReference type="EMBL" id="KFN87951.1"/>
    </source>
</evidence>
<accession>A0A091BQM0</accession>
<dbReference type="PANTHER" id="PTHR12677">
    <property type="entry name" value="GOLGI APPARATUS MEMBRANE PROTEIN TVP38-RELATED"/>
    <property type="match status" value="1"/>
</dbReference>
<feature type="transmembrane region" description="Helical" evidence="6">
    <location>
        <begin position="166"/>
        <end position="186"/>
    </location>
</feature>
<feature type="domain" description="VTT" evidence="7">
    <location>
        <begin position="68"/>
        <end position="184"/>
    </location>
</feature>
<dbReference type="InterPro" id="IPR032816">
    <property type="entry name" value="VTT_dom"/>
</dbReference>
<evidence type="ECO:0000313" key="9">
    <source>
        <dbReference type="EMBL" id="SFL40710.1"/>
    </source>
</evidence>
<evidence type="ECO:0000256" key="3">
    <source>
        <dbReference type="ARBA" id="ARBA00022692"/>
    </source>
</evidence>
<dbReference type="EMBL" id="FOTG01000010">
    <property type="protein sequence ID" value="SFL40710.1"/>
    <property type="molecule type" value="Genomic_DNA"/>
</dbReference>
<dbReference type="RefSeq" id="WP_039696727.1">
    <property type="nucleotide sequence ID" value="NZ_AUZH01000018.1"/>
</dbReference>
<evidence type="ECO:0000259" key="7">
    <source>
        <dbReference type="Pfam" id="PF09335"/>
    </source>
</evidence>
<comment type="similarity">
    <text evidence="6">Belongs to the TVP38/TMEM64 family.</text>
</comment>
<evidence type="ECO:0000256" key="1">
    <source>
        <dbReference type="ARBA" id="ARBA00004651"/>
    </source>
</evidence>
<comment type="caution">
    <text evidence="8">The sequence shown here is derived from an EMBL/GenBank/DDBJ whole genome shotgun (WGS) entry which is preliminary data.</text>
</comment>
<evidence type="ECO:0000256" key="6">
    <source>
        <dbReference type="RuleBase" id="RU366058"/>
    </source>
</evidence>
<dbReference type="PANTHER" id="PTHR12677:SF49">
    <property type="entry name" value="TVP38_TMEM64 FAMILY MEMBRANE PROTEIN"/>
    <property type="match status" value="1"/>
</dbReference>
<keyword evidence="11" id="KW-1185">Reference proteome</keyword>